<accession>A0A3Q9C024</accession>
<keyword evidence="1" id="KW-1133">Transmembrane helix</keyword>
<reference evidence="2 3" key="1">
    <citation type="submission" date="2018-12" db="EMBL/GenBank/DDBJ databases">
        <authorList>
            <person name="Li K."/>
        </authorList>
    </citation>
    <scope>NUCLEOTIDE SEQUENCE [LARGE SCALE GENOMIC DNA]</scope>
    <source>
        <strain evidence="3">CR22</strain>
    </source>
</reference>
<evidence type="ECO:0000256" key="1">
    <source>
        <dbReference type="SAM" id="Phobius"/>
    </source>
</evidence>
<dbReference type="AlphaFoldDB" id="A0A3Q9C024"/>
<keyword evidence="1" id="KW-0812">Transmembrane</keyword>
<name>A0A3Q9C024_9ACTN</name>
<sequence length="195" mass="21269">MKLLLACWRAAVAVQSPLMVVQLLAGLVDDGFTWGNLGRSLVIAPLTWGTVSLLWAVLVWAWLRRRSRTAGLAFSVHVLDDRQTHPLRSADVSDGWQQRIRDRLTSSDRAFLIAGKGQEIAGKGQEEVRFLWRPGRRADHSVHGSLSFDAASGTVLVDLREGDHHLGVAGLRKGTSYVAVCQVARQLGLRGTAAG</sequence>
<keyword evidence="3" id="KW-1185">Reference proteome</keyword>
<organism evidence="2 3">
    <name type="scientific">Streptomyces aquilus</name>
    <dbReference type="NCBI Taxonomy" id="2548456"/>
    <lineage>
        <taxon>Bacteria</taxon>
        <taxon>Bacillati</taxon>
        <taxon>Actinomycetota</taxon>
        <taxon>Actinomycetes</taxon>
        <taxon>Kitasatosporales</taxon>
        <taxon>Streptomycetaceae</taxon>
        <taxon>Streptomyces</taxon>
    </lineage>
</organism>
<dbReference type="RefSeq" id="WP_126271951.1">
    <property type="nucleotide sequence ID" value="NZ_CP034463.1"/>
</dbReference>
<dbReference type="EMBL" id="CP034463">
    <property type="protein sequence ID" value="AZP17759.1"/>
    <property type="molecule type" value="Genomic_DNA"/>
</dbReference>
<protein>
    <submittedName>
        <fullName evidence="2">Uncharacterized protein</fullName>
    </submittedName>
</protein>
<evidence type="ECO:0000313" key="3">
    <source>
        <dbReference type="Proteomes" id="UP000280197"/>
    </source>
</evidence>
<feature type="transmembrane region" description="Helical" evidence="1">
    <location>
        <begin position="41"/>
        <end position="63"/>
    </location>
</feature>
<proteinExistence type="predicted"/>
<gene>
    <name evidence="2" type="ORF">EJC51_17600</name>
</gene>
<dbReference type="KEGG" id="saqu:EJC51_17600"/>
<dbReference type="Proteomes" id="UP000280197">
    <property type="component" value="Chromosome"/>
</dbReference>
<evidence type="ECO:0000313" key="2">
    <source>
        <dbReference type="EMBL" id="AZP17759.1"/>
    </source>
</evidence>
<keyword evidence="1" id="KW-0472">Membrane</keyword>